<proteinExistence type="predicted"/>
<keyword evidence="8" id="KW-1185">Reference proteome</keyword>
<keyword evidence="2 6" id="KW-0812">Transmembrane</keyword>
<dbReference type="RefSeq" id="WP_380671919.1">
    <property type="nucleotide sequence ID" value="NZ_JBHTCJ010000015.1"/>
</dbReference>
<feature type="transmembrane region" description="Helical" evidence="6">
    <location>
        <begin position="109"/>
        <end position="136"/>
    </location>
</feature>
<sequence>MSKLATAAKRLIVGKPFRSDRLSHTLLPKRIALPVFASDPMSSVAYAPEEILLVLSVAGVSAFAISPWIGLVVALVMVAVVASYRQNVRAYPSGGGDYEVATVNHGPRWGLMVASALLVDYILTVAVSISSAAANIGSVIPFVAQHKVLFAVGAILLLTAMNLRGIRESGTAFAIPTYAFVIGVLGMIGWGFFRTFALGEELRAESAEFELAQEHHQLAGAAFAFLILRAFSSGSAALTGVEAIANGVPAFRKPKSRNAANTLAMMGALAITMFLGLLMLARITGAVVAEDPAHQLIGAPEGYEQKTLIAQLAGAVFAGFPPGVWYLVFFTGLILVLAANTAFNGFPVLGSILAQDRFLPRQLHTRGDRLAFSNGILFLAFGAIVLVFAFEAEVTRLIQLYIVGVFMSFVLSQSGMIRHWNRLLRTEEDPQARRRMRRAQMINSFGLFMTATVLVIVLVTKFTHGAWIALAAMGAIFALMTAIRKHYVRVAEELAESDKDTVLPSRNHALVLVSQLHLPTMRAIAYARATRPDVLEGVTVNVDDAATRALTAEWDAQDLPLRLKVLESPYREITRPVLQYVKRIRRDSPRDVVTVFIPEYVVGHWWEQLLHNQSALRLKSRLLFQPGVMVTSVPWQLESSTRVKGKKQRIESMPGATRRGLGTNGSDSSGEGER</sequence>
<keyword evidence="3 6" id="KW-1133">Transmembrane helix</keyword>
<evidence type="ECO:0000256" key="2">
    <source>
        <dbReference type="ARBA" id="ARBA00022692"/>
    </source>
</evidence>
<dbReference type="Gene3D" id="1.20.1740.10">
    <property type="entry name" value="Amino acid/polyamine transporter I"/>
    <property type="match status" value="1"/>
</dbReference>
<evidence type="ECO:0000313" key="8">
    <source>
        <dbReference type="Proteomes" id="UP001596504"/>
    </source>
</evidence>
<gene>
    <name evidence="7" type="ORF">ACFQRI_22930</name>
</gene>
<keyword evidence="4 6" id="KW-0472">Membrane</keyword>
<feature type="compositionally biased region" description="Polar residues" evidence="5">
    <location>
        <begin position="664"/>
        <end position="674"/>
    </location>
</feature>
<dbReference type="InterPro" id="IPR002293">
    <property type="entry name" value="AA/rel_permease1"/>
</dbReference>
<evidence type="ECO:0000256" key="1">
    <source>
        <dbReference type="ARBA" id="ARBA00004141"/>
    </source>
</evidence>
<feature type="transmembrane region" description="Helical" evidence="6">
    <location>
        <begin position="148"/>
        <end position="166"/>
    </location>
</feature>
<name>A0ABW2LRK6_9PSEU</name>
<evidence type="ECO:0000313" key="7">
    <source>
        <dbReference type="EMBL" id="MFC7344273.1"/>
    </source>
</evidence>
<reference evidence="8" key="1">
    <citation type="journal article" date="2019" name="Int. J. Syst. Evol. Microbiol.">
        <title>The Global Catalogue of Microorganisms (GCM) 10K type strain sequencing project: providing services to taxonomists for standard genome sequencing and annotation.</title>
        <authorList>
            <consortium name="The Broad Institute Genomics Platform"/>
            <consortium name="The Broad Institute Genome Sequencing Center for Infectious Disease"/>
            <person name="Wu L."/>
            <person name="Ma J."/>
        </authorList>
    </citation>
    <scope>NUCLEOTIDE SEQUENCE [LARGE SCALE GENOMIC DNA]</scope>
    <source>
        <strain evidence="8">WLHS5</strain>
    </source>
</reference>
<feature type="region of interest" description="Disordered" evidence="5">
    <location>
        <begin position="644"/>
        <end position="674"/>
    </location>
</feature>
<evidence type="ECO:0000256" key="5">
    <source>
        <dbReference type="SAM" id="MobiDB-lite"/>
    </source>
</evidence>
<feature type="transmembrane region" description="Helical" evidence="6">
    <location>
        <begin position="370"/>
        <end position="392"/>
    </location>
</feature>
<feature type="transmembrane region" description="Helical" evidence="6">
    <location>
        <begin position="172"/>
        <end position="193"/>
    </location>
</feature>
<dbReference type="PANTHER" id="PTHR47704">
    <property type="entry name" value="POTASSIUM TRANSPORTER KIMA"/>
    <property type="match status" value="1"/>
</dbReference>
<dbReference type="PANTHER" id="PTHR47704:SF1">
    <property type="entry name" value="POTASSIUM TRANSPORTER KIMA"/>
    <property type="match status" value="1"/>
</dbReference>
<feature type="transmembrane region" description="Helical" evidence="6">
    <location>
        <begin position="441"/>
        <end position="459"/>
    </location>
</feature>
<dbReference type="EMBL" id="JBHTCJ010000015">
    <property type="protein sequence ID" value="MFC7344273.1"/>
    <property type="molecule type" value="Genomic_DNA"/>
</dbReference>
<evidence type="ECO:0000256" key="6">
    <source>
        <dbReference type="SAM" id="Phobius"/>
    </source>
</evidence>
<dbReference type="Proteomes" id="UP001596504">
    <property type="component" value="Unassembled WGS sequence"/>
</dbReference>
<organism evidence="7 8">
    <name type="scientific">Saccharopolyspora griseoalba</name>
    <dbReference type="NCBI Taxonomy" id="1431848"/>
    <lineage>
        <taxon>Bacteria</taxon>
        <taxon>Bacillati</taxon>
        <taxon>Actinomycetota</taxon>
        <taxon>Actinomycetes</taxon>
        <taxon>Pseudonocardiales</taxon>
        <taxon>Pseudonocardiaceae</taxon>
        <taxon>Saccharopolyspora</taxon>
    </lineage>
</organism>
<feature type="transmembrane region" description="Helical" evidence="6">
    <location>
        <begin position="398"/>
        <end position="420"/>
    </location>
</feature>
<protein>
    <submittedName>
        <fullName evidence="7">APC family permease</fullName>
    </submittedName>
</protein>
<dbReference type="Pfam" id="PF13520">
    <property type="entry name" value="AA_permease_2"/>
    <property type="match status" value="1"/>
</dbReference>
<dbReference type="InterPro" id="IPR053153">
    <property type="entry name" value="APC_K+_Transporter"/>
</dbReference>
<feature type="transmembrane region" description="Helical" evidence="6">
    <location>
        <begin position="465"/>
        <end position="483"/>
    </location>
</feature>
<feature type="transmembrane region" description="Helical" evidence="6">
    <location>
        <begin position="324"/>
        <end position="349"/>
    </location>
</feature>
<comment type="caution">
    <text evidence="7">The sequence shown here is derived from an EMBL/GenBank/DDBJ whole genome shotgun (WGS) entry which is preliminary data.</text>
</comment>
<evidence type="ECO:0000256" key="3">
    <source>
        <dbReference type="ARBA" id="ARBA00022989"/>
    </source>
</evidence>
<feature type="transmembrane region" description="Helical" evidence="6">
    <location>
        <begin position="262"/>
        <end position="283"/>
    </location>
</feature>
<feature type="transmembrane region" description="Helical" evidence="6">
    <location>
        <begin position="51"/>
        <end position="84"/>
    </location>
</feature>
<accession>A0ABW2LRK6</accession>
<comment type="subcellular location">
    <subcellularLocation>
        <location evidence="1">Membrane</location>
        <topology evidence="1">Multi-pass membrane protein</topology>
    </subcellularLocation>
</comment>
<evidence type="ECO:0000256" key="4">
    <source>
        <dbReference type="ARBA" id="ARBA00023136"/>
    </source>
</evidence>